<feature type="compositionally biased region" description="Gly residues" evidence="2">
    <location>
        <begin position="264"/>
        <end position="273"/>
    </location>
</feature>
<dbReference type="Pfam" id="PF13185">
    <property type="entry name" value="GAF_2"/>
    <property type="match status" value="1"/>
</dbReference>
<dbReference type="Gene3D" id="3.60.40.10">
    <property type="entry name" value="PPM-type phosphatase domain"/>
    <property type="match status" value="1"/>
</dbReference>
<reference evidence="5" key="1">
    <citation type="submission" date="2024-01" db="EMBL/GenBank/DDBJ databases">
        <title>First draft genome sequence data of TA4-1, the type strain of Gram-positive actinobacterium Streptomyces chiangmaiensis.</title>
        <authorList>
            <person name="Yasawong M."/>
            <person name="Nantapong N."/>
        </authorList>
    </citation>
    <scope>NUCLEOTIDE SEQUENCE</scope>
    <source>
        <strain evidence="5">TA4-1</strain>
    </source>
</reference>
<gene>
    <name evidence="5" type="ORF">VXC91_42940</name>
</gene>
<dbReference type="PANTHER" id="PTHR43156:SF2">
    <property type="entry name" value="STAGE II SPORULATION PROTEIN E"/>
    <property type="match status" value="1"/>
</dbReference>
<dbReference type="InterPro" id="IPR036457">
    <property type="entry name" value="PPM-type-like_dom_sf"/>
</dbReference>
<keyword evidence="1" id="KW-0378">Hydrolase</keyword>
<feature type="region of interest" description="Disordered" evidence="2">
    <location>
        <begin position="254"/>
        <end position="274"/>
    </location>
</feature>
<dbReference type="InterPro" id="IPR036890">
    <property type="entry name" value="HATPase_C_sf"/>
</dbReference>
<feature type="transmembrane region" description="Helical" evidence="3">
    <location>
        <begin position="87"/>
        <end position="104"/>
    </location>
</feature>
<dbReference type="InterPro" id="IPR001932">
    <property type="entry name" value="PPM-type_phosphatase-like_dom"/>
</dbReference>
<comment type="caution">
    <text evidence="5">The sequence shown here is derived from an EMBL/GenBank/DDBJ whole genome shotgun (WGS) entry which is preliminary data.</text>
</comment>
<evidence type="ECO:0000313" key="6">
    <source>
        <dbReference type="Proteomes" id="UP001333996"/>
    </source>
</evidence>
<feature type="transmembrane region" description="Helical" evidence="3">
    <location>
        <begin position="116"/>
        <end position="135"/>
    </location>
</feature>
<dbReference type="InterPro" id="IPR003594">
    <property type="entry name" value="HATPase_dom"/>
</dbReference>
<feature type="transmembrane region" description="Helical" evidence="3">
    <location>
        <begin position="35"/>
        <end position="56"/>
    </location>
</feature>
<feature type="compositionally biased region" description="Basic and acidic residues" evidence="2">
    <location>
        <begin position="1"/>
        <end position="10"/>
    </location>
</feature>
<dbReference type="EMBL" id="JAYWVC010000384">
    <property type="protein sequence ID" value="MED7828438.1"/>
    <property type="molecule type" value="Genomic_DNA"/>
</dbReference>
<dbReference type="Gene3D" id="3.30.450.40">
    <property type="match status" value="1"/>
</dbReference>
<keyword evidence="6" id="KW-1185">Reference proteome</keyword>
<dbReference type="RefSeq" id="WP_329512780.1">
    <property type="nucleotide sequence ID" value="NZ_BAAAYZ010000038.1"/>
</dbReference>
<sequence>MHSTPRDPHRVVTAPPVRTDAGPRVPGTHSGPVRAGWGLAVLLLAVALVTGVRLALAAAHLQVMGLPEYLALIPIVAGALLPLRQTLIVGVANLGAAIVVYGILPPDMSSTSRATVITALAAALLVGLAVCRARVAGERRLKRLMIARERLAFLSEANSRVGSTLDVARTAEELADVAVQRFADHAAVDLFDPVLQGEEPAPGPHRGPITLRRAARRSVAAALAGTAPPGGAVTYRQGSVPAVSLMTGEPVRGQFTDAAEDGGRPAGPGGAGGQAPHCALAVPLRARGVTLGAALFTRSPHRDAFDADDVLLAQEIAARAAVCVDNARRYTRERNTSVALQKSLLPQVVPKQPAVEAATRYIPADFGVGVGGDWYDVIPLSGARVALVVGDVVGHGVHASATMGRLRAAVRALADIDLPPDELLTHLDDVVIRRQAETARTQGADAEVGEVVATCLYMVYDPISRGCTAARAGHPPPAVVRPGAGADYLDVPAGPPLGVGGLPFETADVHLPEGSLLALYTDGLVESPHHHLDEGLRRLLKALSEPMSSLEDTCDHVLDMLVDDCRRDDVALVVARTQALDSTHAVAWELSEDLFEVARARDLAALQLAGWGLKEMAFTAEVVVSELVTNAIRYGRSPVQLRLIRHDTLICEVSDGTNTAPHLRRARTFDEGGRGLFIVAQLAERWGTRQRPEGKTIWAELALPPAPAPAPL</sequence>
<dbReference type="InterPro" id="IPR003018">
    <property type="entry name" value="GAF"/>
</dbReference>
<keyword evidence="3" id="KW-1133">Transmembrane helix</keyword>
<proteinExistence type="predicted"/>
<protein>
    <submittedName>
        <fullName evidence="5">SpoIIE family protein phosphatase</fullName>
    </submittedName>
</protein>
<dbReference type="Gene3D" id="3.30.565.10">
    <property type="entry name" value="Histidine kinase-like ATPase, C-terminal domain"/>
    <property type="match status" value="1"/>
</dbReference>
<dbReference type="Pfam" id="PF13581">
    <property type="entry name" value="HATPase_c_2"/>
    <property type="match status" value="1"/>
</dbReference>
<keyword evidence="3" id="KW-0472">Membrane</keyword>
<keyword evidence="3" id="KW-0812">Transmembrane</keyword>
<evidence type="ECO:0000313" key="5">
    <source>
        <dbReference type="EMBL" id="MED7828438.1"/>
    </source>
</evidence>
<feature type="domain" description="PPM-type phosphatase" evidence="4">
    <location>
        <begin position="355"/>
        <end position="577"/>
    </location>
</feature>
<evidence type="ECO:0000256" key="3">
    <source>
        <dbReference type="SAM" id="Phobius"/>
    </source>
</evidence>
<dbReference type="CDD" id="cd16936">
    <property type="entry name" value="HATPase_RsbW-like"/>
    <property type="match status" value="1"/>
</dbReference>
<organism evidence="5 6">
    <name type="scientific">Streptomyces chiangmaiensis</name>
    <dbReference type="NCBI Taxonomy" id="766497"/>
    <lineage>
        <taxon>Bacteria</taxon>
        <taxon>Bacillati</taxon>
        <taxon>Actinomycetota</taxon>
        <taxon>Actinomycetes</taxon>
        <taxon>Kitasatosporales</taxon>
        <taxon>Streptomycetaceae</taxon>
        <taxon>Streptomyces</taxon>
    </lineage>
</organism>
<feature type="region of interest" description="Disordered" evidence="2">
    <location>
        <begin position="1"/>
        <end position="29"/>
    </location>
</feature>
<name>A0ABU7FXZ3_9ACTN</name>
<evidence type="ECO:0000259" key="4">
    <source>
        <dbReference type="SMART" id="SM00331"/>
    </source>
</evidence>
<dbReference type="SUPFAM" id="SSF55781">
    <property type="entry name" value="GAF domain-like"/>
    <property type="match status" value="1"/>
</dbReference>
<evidence type="ECO:0000256" key="2">
    <source>
        <dbReference type="SAM" id="MobiDB-lite"/>
    </source>
</evidence>
<evidence type="ECO:0000256" key="1">
    <source>
        <dbReference type="ARBA" id="ARBA00022801"/>
    </source>
</evidence>
<dbReference type="SUPFAM" id="SSF55874">
    <property type="entry name" value="ATPase domain of HSP90 chaperone/DNA topoisomerase II/histidine kinase"/>
    <property type="match status" value="1"/>
</dbReference>
<dbReference type="Pfam" id="PF07228">
    <property type="entry name" value="SpoIIE"/>
    <property type="match status" value="1"/>
</dbReference>
<dbReference type="Proteomes" id="UP001333996">
    <property type="component" value="Unassembled WGS sequence"/>
</dbReference>
<accession>A0ABU7FXZ3</accession>
<dbReference type="SUPFAM" id="SSF81606">
    <property type="entry name" value="PP2C-like"/>
    <property type="match status" value="1"/>
</dbReference>
<dbReference type="InterPro" id="IPR029016">
    <property type="entry name" value="GAF-like_dom_sf"/>
</dbReference>
<dbReference type="PANTHER" id="PTHR43156">
    <property type="entry name" value="STAGE II SPORULATION PROTEIN E-RELATED"/>
    <property type="match status" value="1"/>
</dbReference>
<dbReference type="InterPro" id="IPR052016">
    <property type="entry name" value="Bact_Sigma-Reg"/>
</dbReference>
<dbReference type="SMART" id="SM00331">
    <property type="entry name" value="PP2C_SIG"/>
    <property type="match status" value="1"/>
</dbReference>
<feature type="transmembrane region" description="Helical" evidence="3">
    <location>
        <begin position="63"/>
        <end position="81"/>
    </location>
</feature>